<dbReference type="EMBL" id="JBBDHC010000002">
    <property type="protein sequence ID" value="MEJ1248393.1"/>
    <property type="molecule type" value="Genomic_DNA"/>
</dbReference>
<dbReference type="GO" id="GO:0015031">
    <property type="term" value="P:protein transport"/>
    <property type="evidence" value="ECO:0007669"/>
    <property type="project" value="UniProtKB-KW"/>
</dbReference>
<dbReference type="PRINTS" id="PR01853">
    <property type="entry name" value="YAJCTRNLCASE"/>
</dbReference>
<evidence type="ECO:0000313" key="12">
    <source>
        <dbReference type="EMBL" id="MEJ1248393.1"/>
    </source>
</evidence>
<dbReference type="RefSeq" id="WP_337334111.1">
    <property type="nucleotide sequence ID" value="NZ_JBBDHC010000002.1"/>
</dbReference>
<protein>
    <recommendedName>
        <fullName evidence="3">Sec translocon accessory complex subunit YajC</fullName>
    </recommendedName>
</protein>
<dbReference type="PANTHER" id="PTHR33909">
    <property type="entry name" value="SEC TRANSLOCON ACCESSORY COMPLEX SUBUNIT YAJC"/>
    <property type="match status" value="1"/>
</dbReference>
<evidence type="ECO:0000256" key="8">
    <source>
        <dbReference type="ARBA" id="ARBA00022989"/>
    </source>
</evidence>
<gene>
    <name evidence="12" type="primary">yajC</name>
    <name evidence="12" type="ORF">WB794_01695</name>
</gene>
<evidence type="ECO:0000256" key="9">
    <source>
        <dbReference type="ARBA" id="ARBA00023010"/>
    </source>
</evidence>
<dbReference type="Proteomes" id="UP001364472">
    <property type="component" value="Unassembled WGS sequence"/>
</dbReference>
<keyword evidence="9" id="KW-0811">Translocation</keyword>
<accession>A0AAW9QVN7</accession>
<evidence type="ECO:0000256" key="11">
    <source>
        <dbReference type="SAM" id="Phobius"/>
    </source>
</evidence>
<comment type="similarity">
    <text evidence="2">Belongs to the YajC family.</text>
</comment>
<reference evidence="12 13" key="1">
    <citation type="journal article" date="2016" name="Antonie Van Leeuwenhoek">
        <title>Denitratimonas tolerans gen. nov., sp. nov., a denitrifying bacterium isolated from a bioreactor for tannery wastewater treatment.</title>
        <authorList>
            <person name="Han S.I."/>
            <person name="Kim J.O."/>
            <person name="Lee Y.R."/>
            <person name="Ekpeghere K.I."/>
            <person name="Koh S.C."/>
            <person name="Whang K.S."/>
        </authorList>
    </citation>
    <scope>NUCLEOTIDE SEQUENCE [LARGE SCALE GENOMIC DNA]</scope>
    <source>
        <strain evidence="12 13">KACC 17565</strain>
    </source>
</reference>
<name>A0AAW9QVN7_9GAMM</name>
<dbReference type="Pfam" id="PF02699">
    <property type="entry name" value="YajC"/>
    <property type="match status" value="1"/>
</dbReference>
<dbReference type="AlphaFoldDB" id="A0AAW9QVN7"/>
<proteinExistence type="inferred from homology"/>
<comment type="caution">
    <text evidence="12">The sequence shown here is derived from an EMBL/GenBank/DDBJ whole genome shotgun (WGS) entry which is preliminary data.</text>
</comment>
<dbReference type="GO" id="GO:0005886">
    <property type="term" value="C:plasma membrane"/>
    <property type="evidence" value="ECO:0007669"/>
    <property type="project" value="UniProtKB-SubCell"/>
</dbReference>
<keyword evidence="10 11" id="KW-0472">Membrane</keyword>
<keyword evidence="5" id="KW-1003">Cell membrane</keyword>
<keyword evidence="7" id="KW-0653">Protein transport</keyword>
<keyword evidence="13" id="KW-1185">Reference proteome</keyword>
<keyword evidence="6 11" id="KW-0812">Transmembrane</keyword>
<keyword evidence="8 11" id="KW-1133">Transmembrane helix</keyword>
<sequence length="109" mass="11733">MDFLISSAWAQAAGAPQASPWSPLVMMLVFVAVFFFFVIRPQMKRAKDHRTMVSAIAKGDEVVTNGGMLGRVDEVGDAFLAIEVAEKVVIRVQKNAIAAVLPKGTLKSA</sequence>
<evidence type="ECO:0000256" key="7">
    <source>
        <dbReference type="ARBA" id="ARBA00022927"/>
    </source>
</evidence>
<organism evidence="12 13">
    <name type="scientific">Denitratimonas tolerans</name>
    <dbReference type="NCBI Taxonomy" id="1338420"/>
    <lineage>
        <taxon>Bacteria</taxon>
        <taxon>Pseudomonadati</taxon>
        <taxon>Pseudomonadota</taxon>
        <taxon>Gammaproteobacteria</taxon>
        <taxon>Lysobacterales</taxon>
        <taxon>Lysobacteraceae</taxon>
        <taxon>Denitratimonas</taxon>
    </lineage>
</organism>
<keyword evidence="4" id="KW-0813">Transport</keyword>
<evidence type="ECO:0000256" key="10">
    <source>
        <dbReference type="ARBA" id="ARBA00023136"/>
    </source>
</evidence>
<comment type="subcellular location">
    <subcellularLocation>
        <location evidence="1">Cell membrane</location>
        <topology evidence="1">Single-pass membrane protein</topology>
    </subcellularLocation>
</comment>
<evidence type="ECO:0000256" key="3">
    <source>
        <dbReference type="ARBA" id="ARBA00014962"/>
    </source>
</evidence>
<dbReference type="NCBIfam" id="TIGR00739">
    <property type="entry name" value="yajC"/>
    <property type="match status" value="1"/>
</dbReference>
<evidence type="ECO:0000256" key="1">
    <source>
        <dbReference type="ARBA" id="ARBA00004162"/>
    </source>
</evidence>
<dbReference type="InterPro" id="IPR003849">
    <property type="entry name" value="Preprotein_translocase_YajC"/>
</dbReference>
<evidence type="ECO:0000256" key="5">
    <source>
        <dbReference type="ARBA" id="ARBA00022475"/>
    </source>
</evidence>
<evidence type="ECO:0000313" key="13">
    <source>
        <dbReference type="Proteomes" id="UP001364472"/>
    </source>
</evidence>
<dbReference type="SMART" id="SM01323">
    <property type="entry name" value="YajC"/>
    <property type="match status" value="1"/>
</dbReference>
<feature type="transmembrane region" description="Helical" evidence="11">
    <location>
        <begin position="24"/>
        <end position="40"/>
    </location>
</feature>
<evidence type="ECO:0000256" key="4">
    <source>
        <dbReference type="ARBA" id="ARBA00022448"/>
    </source>
</evidence>
<dbReference type="PANTHER" id="PTHR33909:SF1">
    <property type="entry name" value="SEC TRANSLOCON ACCESSORY COMPLEX SUBUNIT YAJC"/>
    <property type="match status" value="1"/>
</dbReference>
<evidence type="ECO:0000256" key="6">
    <source>
        <dbReference type="ARBA" id="ARBA00022692"/>
    </source>
</evidence>
<evidence type="ECO:0000256" key="2">
    <source>
        <dbReference type="ARBA" id="ARBA00006742"/>
    </source>
</evidence>